<protein>
    <submittedName>
        <fullName evidence="13">Uncharacterized protein</fullName>
    </submittedName>
</protein>
<evidence type="ECO:0000256" key="11">
    <source>
        <dbReference type="SAM" id="MobiDB-lite"/>
    </source>
</evidence>
<evidence type="ECO:0000256" key="10">
    <source>
        <dbReference type="PROSITE-ProRule" id="PRU00023"/>
    </source>
</evidence>
<accession>A0AAE1BAW9</accession>
<dbReference type="Gene3D" id="1.25.40.20">
    <property type="entry name" value="Ankyrin repeat-containing domain"/>
    <property type="match status" value="1"/>
</dbReference>
<dbReference type="InterPro" id="IPR036770">
    <property type="entry name" value="Ankyrin_rpt-contain_sf"/>
</dbReference>
<feature type="transmembrane region" description="Helical" evidence="12">
    <location>
        <begin position="589"/>
        <end position="609"/>
    </location>
</feature>
<feature type="transmembrane region" description="Helical" evidence="12">
    <location>
        <begin position="517"/>
        <end position="536"/>
    </location>
</feature>
<evidence type="ECO:0000256" key="2">
    <source>
        <dbReference type="ARBA" id="ARBA00022448"/>
    </source>
</evidence>
<keyword evidence="12" id="KW-0812">Transmembrane</keyword>
<evidence type="ECO:0000256" key="8">
    <source>
        <dbReference type="ARBA" id="ARBA00023065"/>
    </source>
</evidence>
<dbReference type="InterPro" id="IPR002110">
    <property type="entry name" value="Ankyrin_rpt"/>
</dbReference>
<feature type="transmembrane region" description="Helical" evidence="12">
    <location>
        <begin position="481"/>
        <end position="505"/>
    </location>
</feature>
<proteinExistence type="predicted"/>
<keyword evidence="12" id="KW-0472">Membrane</keyword>
<feature type="compositionally biased region" description="Basic and acidic residues" evidence="11">
    <location>
        <begin position="859"/>
        <end position="874"/>
    </location>
</feature>
<dbReference type="SMART" id="SM00248">
    <property type="entry name" value="ANK"/>
    <property type="match status" value="3"/>
</dbReference>
<feature type="region of interest" description="Disordered" evidence="11">
    <location>
        <begin position="1014"/>
        <end position="1046"/>
    </location>
</feature>
<evidence type="ECO:0000256" key="4">
    <source>
        <dbReference type="ARBA" id="ARBA00022568"/>
    </source>
</evidence>
<keyword evidence="9" id="KW-0407">Ion channel</keyword>
<keyword evidence="14" id="KW-1185">Reference proteome</keyword>
<dbReference type="Proteomes" id="UP001283361">
    <property type="component" value="Unassembled WGS sequence"/>
</dbReference>
<dbReference type="PANTHER" id="PTHR10582:SF2">
    <property type="entry name" value="INACTIVE"/>
    <property type="match status" value="1"/>
</dbReference>
<dbReference type="EMBL" id="JAWDGP010000269">
    <property type="protein sequence ID" value="KAK3802026.1"/>
    <property type="molecule type" value="Genomic_DNA"/>
</dbReference>
<comment type="caution">
    <text evidence="13">The sequence shown here is derived from an EMBL/GenBank/DDBJ whole genome shotgun (WGS) entry which is preliminary data.</text>
</comment>
<dbReference type="GO" id="GO:0098703">
    <property type="term" value="P:calcium ion import across plasma membrane"/>
    <property type="evidence" value="ECO:0007669"/>
    <property type="project" value="TreeGrafter"/>
</dbReference>
<evidence type="ECO:0000256" key="3">
    <source>
        <dbReference type="ARBA" id="ARBA00022475"/>
    </source>
</evidence>
<evidence type="ECO:0000256" key="12">
    <source>
        <dbReference type="SAM" id="Phobius"/>
    </source>
</evidence>
<dbReference type="GO" id="GO:0005886">
    <property type="term" value="C:plasma membrane"/>
    <property type="evidence" value="ECO:0007669"/>
    <property type="project" value="UniProtKB-SubCell"/>
</dbReference>
<name>A0AAE1BAW9_9GAST</name>
<sequence>MSFSGDPHRLLQTLQEEIVHGSPASAGMACRRLETAQVEGWLPLVEEYRLPGPEDSLLHLAALFQQDQSAARLLRALVRLCPGLLVAQRGGEYLGQTALHIVISKGNLAGAAALLSEMDNFGKRDTLLNIRAVGSKFAGTVMDGELALHVAALSLNKAMVDLLLEHNARLDTVNSLGDTVMHALVRFAGRHPDRTEQVIEMLDHLHIRTCKRVKIAKQYKIDSSENLDFLKPAEGVGDQLSVWFVENNRGLTPLKLAAYVGAGRICSHILSLDGVYRLLDTHDGLFDTHLYDITELDPVTNRLWQIKRRETTLPWPWKQEKKNQVKSETADSVSRSRSKIHPLDVNYERETSIENRDRKKSDMSSCFCYAVCCCMSQSPTETQSVLEIICGVGASQAFCLISTNVVRQVVRSKWHRWRGMYYIWLAVHLLFMVGLTFYAIYRPRIENKENGDQHSLAGQLSNDSIATLDSLSSAQRGLVKAWPWLSLVVSVLYIGLECIRTFCLCQAWHLRRLYHNGLYRLILVVFSSCLFLDSLWYWFGHHTAESNIFLILALLMGGWFLTFFLRAWRKFSFFTILFQKVLMGDMFRFSIMILLELLAFSVAMYVAYLPTSYPPGLPEEFEDIWTSILTMFRLMLGLSDVEILSKAPAPWMAVTLYVLFVLLTYVLLLNSLIAMMSQTCALVCEDPDLQWHMQRLSVLLMLETLLPLRFRPLIGQHKLCRRYSMETGLAHQEGRYLMPVTSVQANYTNGKAILRRQNLVRTMGFGELTLKLAPSHTHTYSSLSPGYGNDTKATIQRVGTITCPENFHTTLQGKLGYTFSEEQESIYLGQTGFYNNVFTPSKVDTEPSSDPQTPIKINEPQENKRAGIPHEKASAIHFTSPARRRHNSERKNRRTQTESDGPLSRSYPDGMLRNQHQVDNPHQRGLHYLAVPSGPHPDQLQPFQIGYLAPANLLQGAFINSFSNHAATNDIQVPTQNEPRNDVRQALLPLAYNGFDLRVPSNQPISDLVQNPQRASLSSTPHAIPVPLYSQQGPSQAKDMRSSSRVQFVDVNDLSTEA</sequence>
<feature type="transmembrane region" description="Helical" evidence="12">
    <location>
        <begin position="656"/>
        <end position="676"/>
    </location>
</feature>
<dbReference type="PROSITE" id="PS50297">
    <property type="entry name" value="ANK_REP_REGION"/>
    <property type="match status" value="1"/>
</dbReference>
<gene>
    <name evidence="13" type="ORF">RRG08_064619</name>
</gene>
<dbReference type="SUPFAM" id="SSF48403">
    <property type="entry name" value="Ankyrin repeat"/>
    <property type="match status" value="1"/>
</dbReference>
<feature type="compositionally biased region" description="Basic residues" evidence="11">
    <location>
        <begin position="882"/>
        <end position="894"/>
    </location>
</feature>
<dbReference type="GO" id="GO:0005262">
    <property type="term" value="F:calcium channel activity"/>
    <property type="evidence" value="ECO:0007669"/>
    <property type="project" value="UniProtKB-KW"/>
</dbReference>
<feature type="transmembrane region" description="Helical" evidence="12">
    <location>
        <begin position="421"/>
        <end position="441"/>
    </location>
</feature>
<dbReference type="AlphaFoldDB" id="A0AAE1BAW9"/>
<keyword evidence="7" id="KW-0106">Calcium</keyword>
<keyword evidence="5" id="KW-0107">Calcium channel</keyword>
<keyword evidence="12" id="KW-1133">Transmembrane helix</keyword>
<reference evidence="13" key="1">
    <citation type="journal article" date="2023" name="G3 (Bethesda)">
        <title>A reference genome for the long-term kleptoplast-retaining sea slug Elysia crispata morphotype clarki.</title>
        <authorList>
            <person name="Eastman K.E."/>
            <person name="Pendleton A.L."/>
            <person name="Shaikh M.A."/>
            <person name="Suttiyut T."/>
            <person name="Ogas R."/>
            <person name="Tomko P."/>
            <person name="Gavelis G."/>
            <person name="Widhalm J.R."/>
            <person name="Wisecaver J.H."/>
        </authorList>
    </citation>
    <scope>NUCLEOTIDE SEQUENCE</scope>
    <source>
        <strain evidence="13">ECLA1</strain>
    </source>
</reference>
<feature type="repeat" description="ANK" evidence="10">
    <location>
        <begin position="143"/>
        <end position="175"/>
    </location>
</feature>
<evidence type="ECO:0000256" key="9">
    <source>
        <dbReference type="ARBA" id="ARBA00023303"/>
    </source>
</evidence>
<dbReference type="InterPro" id="IPR024862">
    <property type="entry name" value="TRPV"/>
</dbReference>
<dbReference type="PROSITE" id="PS50088">
    <property type="entry name" value="ANK_REPEAT"/>
    <property type="match status" value="1"/>
</dbReference>
<organism evidence="13 14">
    <name type="scientific">Elysia crispata</name>
    <name type="common">lettuce slug</name>
    <dbReference type="NCBI Taxonomy" id="231223"/>
    <lineage>
        <taxon>Eukaryota</taxon>
        <taxon>Metazoa</taxon>
        <taxon>Spiralia</taxon>
        <taxon>Lophotrochozoa</taxon>
        <taxon>Mollusca</taxon>
        <taxon>Gastropoda</taxon>
        <taxon>Heterobranchia</taxon>
        <taxon>Euthyneura</taxon>
        <taxon>Panpulmonata</taxon>
        <taxon>Sacoglossa</taxon>
        <taxon>Placobranchoidea</taxon>
        <taxon>Plakobranchidae</taxon>
        <taxon>Elysia</taxon>
    </lineage>
</organism>
<evidence type="ECO:0000256" key="7">
    <source>
        <dbReference type="ARBA" id="ARBA00022837"/>
    </source>
</evidence>
<evidence type="ECO:0000256" key="5">
    <source>
        <dbReference type="ARBA" id="ARBA00022673"/>
    </source>
</evidence>
<keyword evidence="3" id="KW-1003">Cell membrane</keyword>
<feature type="region of interest" description="Disordered" evidence="11">
    <location>
        <begin position="839"/>
        <end position="917"/>
    </location>
</feature>
<keyword evidence="8" id="KW-0406">Ion transport</keyword>
<comment type="subcellular location">
    <subcellularLocation>
        <location evidence="1">Cell membrane</location>
        <topology evidence="1">Multi-pass membrane protein</topology>
    </subcellularLocation>
</comment>
<keyword evidence="4" id="KW-0109">Calcium transport</keyword>
<keyword evidence="10" id="KW-0040">ANK repeat</keyword>
<dbReference type="PANTHER" id="PTHR10582">
    <property type="entry name" value="TRANSIENT RECEPTOR POTENTIAL ION CHANNEL PROTEIN"/>
    <property type="match status" value="1"/>
</dbReference>
<keyword evidence="2" id="KW-0813">Transport</keyword>
<keyword evidence="6" id="KW-0677">Repeat</keyword>
<evidence type="ECO:0000256" key="1">
    <source>
        <dbReference type="ARBA" id="ARBA00004651"/>
    </source>
</evidence>
<feature type="transmembrane region" description="Helical" evidence="12">
    <location>
        <begin position="548"/>
        <end position="568"/>
    </location>
</feature>
<evidence type="ECO:0000256" key="6">
    <source>
        <dbReference type="ARBA" id="ARBA00022737"/>
    </source>
</evidence>
<evidence type="ECO:0000313" key="13">
    <source>
        <dbReference type="EMBL" id="KAK3802026.1"/>
    </source>
</evidence>
<evidence type="ECO:0000313" key="14">
    <source>
        <dbReference type="Proteomes" id="UP001283361"/>
    </source>
</evidence>